<evidence type="ECO:0000313" key="2">
    <source>
        <dbReference type="Proteomes" id="UP000076088"/>
    </source>
</evidence>
<evidence type="ECO:0000313" key="1">
    <source>
        <dbReference type="EMBL" id="AMU90397.1"/>
    </source>
</evidence>
<dbReference type="Proteomes" id="UP000076088">
    <property type="component" value="Chromosome"/>
</dbReference>
<organism evidence="1 2">
    <name type="scientific">Sphingopyxis macrogoltabida</name>
    <name type="common">Sphingomonas macrogoltabidus</name>
    <dbReference type="NCBI Taxonomy" id="33050"/>
    <lineage>
        <taxon>Bacteria</taxon>
        <taxon>Pseudomonadati</taxon>
        <taxon>Pseudomonadota</taxon>
        <taxon>Alphaproteobacteria</taxon>
        <taxon>Sphingomonadales</taxon>
        <taxon>Sphingomonadaceae</taxon>
        <taxon>Sphingopyxis</taxon>
    </lineage>
</organism>
<gene>
    <name evidence="1" type="ORF">ATM17_15330</name>
</gene>
<sequence length="197" mass="20718">MIELPDGVVPNGFSPALIDYGGILRPPTGGAIQRINRLGNRFRVSVSLPPIPNKELGRVVVSRLLKAKTEGIRIELPLAGVEQGSPGAPLVMGAGQAGGSIIADGFRPGYGVSEGFWLNIVTGGQYYLYNAAAPVQADSDGEATIQLTPLLRKSPADNDVIVLQKPMIEGLVIGDEIGWSISLAHHIGISFDIEEAA</sequence>
<dbReference type="KEGG" id="smaz:LH19_14755"/>
<reference evidence="1 2" key="2">
    <citation type="journal article" date="2016" name="Genome Announc.">
        <title>Complete Genome Sequence of Sphingopyxis macrogoltabida Strain 203N (NBRC 111659), a Polyethylene Glycol Degrader.</title>
        <authorList>
            <person name="Ohtsubo Y."/>
            <person name="Nonoyama S."/>
            <person name="Nagata Y."/>
            <person name="Numata M."/>
            <person name="Tsuchikane K."/>
            <person name="Hosoyama A."/>
            <person name="Yamazoe A."/>
            <person name="Tsuda M."/>
            <person name="Fujita N."/>
            <person name="Kawai F."/>
        </authorList>
    </citation>
    <scope>NUCLEOTIDE SEQUENCE [LARGE SCALE GENOMIC DNA]</scope>
    <source>
        <strain evidence="1 2">203N</strain>
    </source>
</reference>
<protein>
    <submittedName>
        <fullName evidence="1">Uncharacterized protein</fullName>
    </submittedName>
</protein>
<dbReference type="EMBL" id="CP013344">
    <property type="protein sequence ID" value="AMU90397.1"/>
    <property type="molecule type" value="Genomic_DNA"/>
</dbReference>
<dbReference type="RefSeq" id="WP_054729207.1">
    <property type="nucleotide sequence ID" value="NZ_CP009429.1"/>
</dbReference>
<name>A0AAC8Z2K4_SPHMC</name>
<dbReference type="AlphaFoldDB" id="A0AAC8Z2K4"/>
<keyword evidence="2" id="KW-1185">Reference proteome</keyword>
<proteinExistence type="predicted"/>
<reference evidence="2" key="1">
    <citation type="submission" date="2015-11" db="EMBL/GenBank/DDBJ databases">
        <title>Complete genome sequence of a polyethylene-glycol degrader Sphingopyxis macrogoltabida 203N (NBRC 111659).</title>
        <authorList>
            <person name="Yoshiyuki O."/>
            <person name="Shouta N."/>
            <person name="Nagata Y."/>
            <person name="Numata M."/>
            <person name="Tsuchikane K."/>
            <person name="Hosoyama A."/>
            <person name="Yamazoe A."/>
            <person name="Tsuda M."/>
            <person name="Fujita N."/>
            <person name="Kawai F."/>
        </authorList>
    </citation>
    <scope>NUCLEOTIDE SEQUENCE [LARGE SCALE GENOMIC DNA]</scope>
    <source>
        <strain evidence="2">203N</strain>
    </source>
</reference>
<accession>A0AAC8Z2K4</accession>